<organism evidence="1">
    <name type="scientific">marine metagenome</name>
    <dbReference type="NCBI Taxonomy" id="408172"/>
    <lineage>
        <taxon>unclassified sequences</taxon>
        <taxon>metagenomes</taxon>
        <taxon>ecological metagenomes</taxon>
    </lineage>
</organism>
<proteinExistence type="predicted"/>
<dbReference type="AlphaFoldDB" id="A0A383ABC7"/>
<gene>
    <name evidence="1" type="ORF">METZ01_LOCUS458020</name>
</gene>
<protein>
    <submittedName>
        <fullName evidence="1">Uncharacterized protein</fullName>
    </submittedName>
</protein>
<dbReference type="EMBL" id="UINC01190826">
    <property type="protein sequence ID" value="SVE05166.1"/>
    <property type="molecule type" value="Genomic_DNA"/>
</dbReference>
<feature type="non-terminal residue" evidence="1">
    <location>
        <position position="40"/>
    </location>
</feature>
<accession>A0A383ABC7</accession>
<reference evidence="1" key="1">
    <citation type="submission" date="2018-05" db="EMBL/GenBank/DDBJ databases">
        <authorList>
            <person name="Lanie J.A."/>
            <person name="Ng W.-L."/>
            <person name="Kazmierczak K.M."/>
            <person name="Andrzejewski T.M."/>
            <person name="Davidsen T.M."/>
            <person name="Wayne K.J."/>
            <person name="Tettelin H."/>
            <person name="Glass J.I."/>
            <person name="Rusch D."/>
            <person name="Podicherti R."/>
            <person name="Tsui H.-C.T."/>
            <person name="Winkler M.E."/>
        </authorList>
    </citation>
    <scope>NUCLEOTIDE SEQUENCE</scope>
</reference>
<sequence length="40" mass="4501">MAASQVEGIVSRYLNDNFETAYNFGKVQLHEDPRSLDALT</sequence>
<evidence type="ECO:0000313" key="1">
    <source>
        <dbReference type="EMBL" id="SVE05166.1"/>
    </source>
</evidence>
<name>A0A383ABC7_9ZZZZ</name>